<dbReference type="SUPFAM" id="SSF100895">
    <property type="entry name" value="Kazal-type serine protease inhibitors"/>
    <property type="match status" value="2"/>
</dbReference>
<evidence type="ECO:0000313" key="6">
    <source>
        <dbReference type="EMBL" id="KAK8725850.1"/>
    </source>
</evidence>
<keyword evidence="1" id="KW-0646">Protease inhibitor</keyword>
<feature type="domain" description="Kazal-like" evidence="5">
    <location>
        <begin position="98"/>
        <end position="144"/>
    </location>
</feature>
<dbReference type="Pfam" id="PF07648">
    <property type="entry name" value="Kazal_2"/>
    <property type="match status" value="2"/>
</dbReference>
<dbReference type="GO" id="GO:0030154">
    <property type="term" value="P:cell differentiation"/>
    <property type="evidence" value="ECO:0007669"/>
    <property type="project" value="TreeGrafter"/>
</dbReference>
<gene>
    <name evidence="6" type="ORF">OTU49_010514</name>
</gene>
<organism evidence="6 7">
    <name type="scientific">Cherax quadricarinatus</name>
    <name type="common">Australian red claw crayfish</name>
    <dbReference type="NCBI Taxonomy" id="27406"/>
    <lineage>
        <taxon>Eukaryota</taxon>
        <taxon>Metazoa</taxon>
        <taxon>Ecdysozoa</taxon>
        <taxon>Arthropoda</taxon>
        <taxon>Crustacea</taxon>
        <taxon>Multicrustacea</taxon>
        <taxon>Malacostraca</taxon>
        <taxon>Eumalacostraca</taxon>
        <taxon>Eucarida</taxon>
        <taxon>Decapoda</taxon>
        <taxon>Pleocyemata</taxon>
        <taxon>Astacidea</taxon>
        <taxon>Parastacoidea</taxon>
        <taxon>Parastacidae</taxon>
        <taxon>Cherax</taxon>
    </lineage>
</organism>
<keyword evidence="4" id="KW-0732">Signal</keyword>
<evidence type="ECO:0000256" key="1">
    <source>
        <dbReference type="ARBA" id="ARBA00022690"/>
    </source>
</evidence>
<dbReference type="AlphaFoldDB" id="A0AAW0W7Y8"/>
<sequence>HQDTGVTAAYIKGCMLEVKMMIVRTSLLLVAVLVLQAEARSPPAQRPGRLCGRYCGSTLSPVCGSDGRTYHNQCAFENAKCANPGLTVVNEGPCGNKLCGRNCGKILRPVCATNGKTYNNLCLLEVAQCKNPSISLAYNGPCNIG</sequence>
<dbReference type="EMBL" id="JARKIK010000081">
    <property type="protein sequence ID" value="KAK8725850.1"/>
    <property type="molecule type" value="Genomic_DNA"/>
</dbReference>
<evidence type="ECO:0000256" key="3">
    <source>
        <dbReference type="ARBA" id="ARBA00023157"/>
    </source>
</evidence>
<accession>A0AAW0W7Y8</accession>
<comment type="caution">
    <text evidence="6">The sequence shown here is derived from an EMBL/GenBank/DDBJ whole genome shotgun (WGS) entry which is preliminary data.</text>
</comment>
<feature type="chain" id="PRO_5043598010" description="Kazal-like domain-containing protein" evidence="4">
    <location>
        <begin position="40"/>
        <end position="145"/>
    </location>
</feature>
<dbReference type="GO" id="GO:0005576">
    <property type="term" value="C:extracellular region"/>
    <property type="evidence" value="ECO:0007669"/>
    <property type="project" value="TreeGrafter"/>
</dbReference>
<dbReference type="PANTHER" id="PTHR10913:SF45">
    <property type="entry name" value="FOLLISTATIN, ISOFORM A-RELATED"/>
    <property type="match status" value="1"/>
</dbReference>
<feature type="non-terminal residue" evidence="6">
    <location>
        <position position="1"/>
    </location>
</feature>
<dbReference type="InterPro" id="IPR002350">
    <property type="entry name" value="Kazal_dom"/>
</dbReference>
<reference evidence="6 7" key="1">
    <citation type="journal article" date="2024" name="BMC Genomics">
        <title>Genome assembly of redclaw crayfish (Cherax quadricarinatus) provides insights into its immune adaptation and hypoxia tolerance.</title>
        <authorList>
            <person name="Liu Z."/>
            <person name="Zheng J."/>
            <person name="Li H."/>
            <person name="Fang K."/>
            <person name="Wang S."/>
            <person name="He J."/>
            <person name="Zhou D."/>
            <person name="Weng S."/>
            <person name="Chi M."/>
            <person name="Gu Z."/>
            <person name="He J."/>
            <person name="Li F."/>
            <person name="Wang M."/>
        </authorList>
    </citation>
    <scope>NUCLEOTIDE SEQUENCE [LARGE SCALE GENOMIC DNA]</scope>
    <source>
        <strain evidence="6">ZL_2023a</strain>
    </source>
</reference>
<dbReference type="SMART" id="SM00280">
    <property type="entry name" value="KAZAL"/>
    <property type="match status" value="2"/>
</dbReference>
<evidence type="ECO:0000256" key="4">
    <source>
        <dbReference type="SAM" id="SignalP"/>
    </source>
</evidence>
<protein>
    <recommendedName>
        <fullName evidence="5">Kazal-like domain-containing protein</fullName>
    </recommendedName>
</protein>
<feature type="domain" description="Kazal-like" evidence="5">
    <location>
        <begin position="45"/>
        <end position="96"/>
    </location>
</feature>
<keyword evidence="2" id="KW-0722">Serine protease inhibitor</keyword>
<dbReference type="PROSITE" id="PS51465">
    <property type="entry name" value="KAZAL_2"/>
    <property type="match status" value="2"/>
</dbReference>
<dbReference type="CDD" id="cd00104">
    <property type="entry name" value="KAZAL_FS"/>
    <property type="match status" value="2"/>
</dbReference>
<name>A0AAW0W7Y8_CHEQU</name>
<keyword evidence="7" id="KW-1185">Reference proteome</keyword>
<evidence type="ECO:0000256" key="2">
    <source>
        <dbReference type="ARBA" id="ARBA00022900"/>
    </source>
</evidence>
<evidence type="ECO:0000259" key="5">
    <source>
        <dbReference type="PROSITE" id="PS51465"/>
    </source>
</evidence>
<proteinExistence type="predicted"/>
<feature type="signal peptide" evidence="4">
    <location>
        <begin position="1"/>
        <end position="39"/>
    </location>
</feature>
<dbReference type="PANTHER" id="PTHR10913">
    <property type="entry name" value="FOLLISTATIN-RELATED"/>
    <property type="match status" value="1"/>
</dbReference>
<dbReference type="Proteomes" id="UP001445076">
    <property type="component" value="Unassembled WGS sequence"/>
</dbReference>
<feature type="non-terminal residue" evidence="6">
    <location>
        <position position="145"/>
    </location>
</feature>
<dbReference type="Gene3D" id="3.30.60.30">
    <property type="match status" value="2"/>
</dbReference>
<dbReference type="InterPro" id="IPR036058">
    <property type="entry name" value="Kazal_dom_sf"/>
</dbReference>
<evidence type="ECO:0000313" key="7">
    <source>
        <dbReference type="Proteomes" id="UP001445076"/>
    </source>
</evidence>
<keyword evidence="3" id="KW-1015">Disulfide bond</keyword>
<dbReference type="InterPro" id="IPR050653">
    <property type="entry name" value="Prot_Inhib_GrowthFact_Antg"/>
</dbReference>